<organism evidence="1 2">
    <name type="scientific">Ramlibacter rhizophilus</name>
    <dbReference type="NCBI Taxonomy" id="1781167"/>
    <lineage>
        <taxon>Bacteria</taxon>
        <taxon>Pseudomonadati</taxon>
        <taxon>Pseudomonadota</taxon>
        <taxon>Betaproteobacteria</taxon>
        <taxon>Burkholderiales</taxon>
        <taxon>Comamonadaceae</taxon>
        <taxon>Ramlibacter</taxon>
    </lineage>
</organism>
<dbReference type="AlphaFoldDB" id="A0A4Z0BFL7"/>
<proteinExistence type="predicted"/>
<dbReference type="Pfam" id="PF07793">
    <property type="entry name" value="DUF1631"/>
    <property type="match status" value="1"/>
</dbReference>
<evidence type="ECO:0000313" key="2">
    <source>
        <dbReference type="Proteomes" id="UP000297564"/>
    </source>
</evidence>
<gene>
    <name evidence="1" type="ORF">EZ242_16785</name>
</gene>
<protein>
    <submittedName>
        <fullName evidence="1">DUF1631 family protein</fullName>
    </submittedName>
</protein>
<dbReference type="RefSeq" id="WP_135286335.1">
    <property type="nucleotide sequence ID" value="NZ_SMLL01000006.1"/>
</dbReference>
<evidence type="ECO:0000313" key="1">
    <source>
        <dbReference type="EMBL" id="TFY98102.1"/>
    </source>
</evidence>
<dbReference type="Proteomes" id="UP000297564">
    <property type="component" value="Unassembled WGS sequence"/>
</dbReference>
<comment type="caution">
    <text evidence="1">The sequence shown here is derived from an EMBL/GenBank/DDBJ whole genome shotgun (WGS) entry which is preliminary data.</text>
</comment>
<dbReference type="InterPro" id="IPR012434">
    <property type="entry name" value="DUF1631"/>
</dbReference>
<accession>A0A4Z0BFL7</accession>
<dbReference type="OrthoDB" id="6188167at2"/>
<reference evidence="1 2" key="1">
    <citation type="submission" date="2019-03" db="EMBL/GenBank/DDBJ databases">
        <title>Ramlibacter rhizophilus CCTCC AB2015357, whole genome shotgun sequence.</title>
        <authorList>
            <person name="Zhang X."/>
            <person name="Feng G."/>
            <person name="Zhu H."/>
        </authorList>
    </citation>
    <scope>NUCLEOTIDE SEQUENCE [LARGE SCALE GENOMIC DNA]</scope>
    <source>
        <strain evidence="1 2">CCTCC AB2015357</strain>
    </source>
</reference>
<sequence length="278" mass="31405">MSQASLLSSDGFRRLIGRAPVVPRLETVRSLLPSSGLSTGTDWEAAANDALVQDAMRFAEQRRATAEQLVIELVQRPDLREAPEPVQDFLLQVWPLVLAHARLTSPTPEHDPGAFMALVPRLLWSVRRDSILRRPGRLVAMIPELLGRLREGLALIGREPAACRTFFRALEALHRPALQLCASRRQNQLFFAPDPQDSLLEGPPAPHPLLRLRAGRYLFLYSGGRWQKVRLDWVDPRGRQFMFSGEQGDAHAMTRRILSRLLAEDLIRFDDPRPHLCA</sequence>
<name>A0A4Z0BFL7_9BURK</name>
<dbReference type="EMBL" id="SMLL01000006">
    <property type="protein sequence ID" value="TFY98102.1"/>
    <property type="molecule type" value="Genomic_DNA"/>
</dbReference>
<keyword evidence="2" id="KW-1185">Reference proteome</keyword>